<feature type="transmembrane region" description="Helical" evidence="8">
    <location>
        <begin position="256"/>
        <end position="276"/>
    </location>
</feature>
<dbReference type="GO" id="GO:0008324">
    <property type="term" value="F:monoatomic cation transmembrane transporter activity"/>
    <property type="evidence" value="ECO:0007669"/>
    <property type="project" value="InterPro"/>
</dbReference>
<evidence type="ECO:0000313" key="9">
    <source>
        <dbReference type="EMBL" id="HJA80086.1"/>
    </source>
</evidence>
<evidence type="ECO:0000256" key="8">
    <source>
        <dbReference type="SAM" id="Phobius"/>
    </source>
</evidence>
<dbReference type="InterPro" id="IPR003445">
    <property type="entry name" value="Cat_transpt"/>
</dbReference>
<dbReference type="GO" id="GO:0005886">
    <property type="term" value="C:plasma membrane"/>
    <property type="evidence" value="ECO:0007669"/>
    <property type="project" value="UniProtKB-SubCell"/>
</dbReference>
<feature type="transmembrane region" description="Helical" evidence="8">
    <location>
        <begin position="385"/>
        <end position="403"/>
    </location>
</feature>
<gene>
    <name evidence="9" type="ORF">H9784_11070</name>
</gene>
<keyword evidence="6" id="KW-0406">Ion transport</keyword>
<feature type="transmembrane region" description="Helical" evidence="8">
    <location>
        <begin position="73"/>
        <end position="96"/>
    </location>
</feature>
<reference evidence="9" key="2">
    <citation type="submission" date="2021-04" db="EMBL/GenBank/DDBJ databases">
        <authorList>
            <person name="Gilroy R."/>
        </authorList>
    </citation>
    <scope>NUCLEOTIDE SEQUENCE</scope>
    <source>
        <strain evidence="9">5032</strain>
    </source>
</reference>
<evidence type="ECO:0000256" key="3">
    <source>
        <dbReference type="ARBA" id="ARBA00022475"/>
    </source>
</evidence>
<dbReference type="Proteomes" id="UP000823821">
    <property type="component" value="Unassembled WGS sequence"/>
</dbReference>
<feature type="transmembrane region" description="Helical" evidence="8">
    <location>
        <begin position="122"/>
        <end position="141"/>
    </location>
</feature>
<feature type="transmembrane region" description="Helical" evidence="8">
    <location>
        <begin position="148"/>
        <end position="169"/>
    </location>
</feature>
<reference evidence="9" key="1">
    <citation type="journal article" date="2021" name="PeerJ">
        <title>Extensive microbial diversity within the chicken gut microbiome revealed by metagenomics and culture.</title>
        <authorList>
            <person name="Gilroy R."/>
            <person name="Ravi A."/>
            <person name="Getino M."/>
            <person name="Pursley I."/>
            <person name="Horton D.L."/>
            <person name="Alikhan N.F."/>
            <person name="Baker D."/>
            <person name="Gharbi K."/>
            <person name="Hall N."/>
            <person name="Watson M."/>
            <person name="Adriaenssens E.M."/>
            <person name="Foster-Nyarko E."/>
            <person name="Jarju S."/>
            <person name="Secka A."/>
            <person name="Antonio M."/>
            <person name="Oren A."/>
            <person name="Chaudhuri R.R."/>
            <person name="La Ragione R."/>
            <person name="Hildebrand F."/>
            <person name="Pallen M.J."/>
        </authorList>
    </citation>
    <scope>NUCLEOTIDE SEQUENCE</scope>
    <source>
        <strain evidence="9">5032</strain>
    </source>
</reference>
<keyword evidence="5 8" id="KW-1133">Transmembrane helix</keyword>
<dbReference type="GO" id="GO:0030001">
    <property type="term" value="P:metal ion transport"/>
    <property type="evidence" value="ECO:0007669"/>
    <property type="project" value="UniProtKB-ARBA"/>
</dbReference>
<evidence type="ECO:0000256" key="5">
    <source>
        <dbReference type="ARBA" id="ARBA00022989"/>
    </source>
</evidence>
<accession>A0A9D2KT50</accession>
<keyword evidence="3" id="KW-1003">Cell membrane</keyword>
<organism evidence="9 10">
    <name type="scientific">Candidatus Desulfovibrio intestinavium</name>
    <dbReference type="NCBI Taxonomy" id="2838534"/>
    <lineage>
        <taxon>Bacteria</taxon>
        <taxon>Pseudomonadati</taxon>
        <taxon>Thermodesulfobacteriota</taxon>
        <taxon>Desulfovibrionia</taxon>
        <taxon>Desulfovibrionales</taxon>
        <taxon>Desulfovibrionaceae</taxon>
        <taxon>Desulfovibrio</taxon>
    </lineage>
</organism>
<dbReference type="Pfam" id="PF02386">
    <property type="entry name" value="TrkH"/>
    <property type="match status" value="1"/>
</dbReference>
<keyword evidence="4 8" id="KW-0812">Transmembrane</keyword>
<name>A0A9D2KT50_9BACT</name>
<feature type="transmembrane region" description="Helical" evidence="8">
    <location>
        <begin position="352"/>
        <end position="373"/>
    </location>
</feature>
<feature type="transmembrane region" description="Helical" evidence="8">
    <location>
        <begin position="288"/>
        <end position="311"/>
    </location>
</feature>
<comment type="caution">
    <text evidence="9">The sequence shown here is derived from an EMBL/GenBank/DDBJ whole genome shotgun (WGS) entry which is preliminary data.</text>
</comment>
<comment type="subcellular location">
    <subcellularLocation>
        <location evidence="1">Cell membrane</location>
        <topology evidence="1">Multi-pass membrane protein</topology>
    </subcellularLocation>
</comment>
<evidence type="ECO:0000256" key="2">
    <source>
        <dbReference type="ARBA" id="ARBA00022448"/>
    </source>
</evidence>
<protein>
    <submittedName>
        <fullName evidence="9">ATPase</fullName>
    </submittedName>
</protein>
<dbReference type="EMBL" id="DWZD01000053">
    <property type="protein sequence ID" value="HJA80086.1"/>
    <property type="molecule type" value="Genomic_DNA"/>
</dbReference>
<dbReference type="AlphaFoldDB" id="A0A9D2KT50"/>
<evidence type="ECO:0000256" key="6">
    <source>
        <dbReference type="ARBA" id="ARBA00023065"/>
    </source>
</evidence>
<feature type="transmembrane region" description="Helical" evidence="8">
    <location>
        <begin position="181"/>
        <end position="205"/>
    </location>
</feature>
<dbReference type="PANTHER" id="PTHR32024:SF1">
    <property type="entry name" value="KTR SYSTEM POTASSIUM UPTAKE PROTEIN B"/>
    <property type="match status" value="1"/>
</dbReference>
<evidence type="ECO:0000256" key="1">
    <source>
        <dbReference type="ARBA" id="ARBA00004651"/>
    </source>
</evidence>
<evidence type="ECO:0000313" key="10">
    <source>
        <dbReference type="Proteomes" id="UP000823821"/>
    </source>
</evidence>
<feature type="transmembrane region" description="Helical" evidence="8">
    <location>
        <begin position="415"/>
        <end position="435"/>
    </location>
</feature>
<feature type="transmembrane region" description="Helical" evidence="8">
    <location>
        <begin position="226"/>
        <end position="244"/>
    </location>
</feature>
<feature type="transmembrane region" description="Helical" evidence="8">
    <location>
        <begin position="44"/>
        <end position="66"/>
    </location>
</feature>
<proteinExistence type="predicted"/>
<keyword evidence="7 8" id="KW-0472">Membrane</keyword>
<sequence length="454" mass="48633">MRRRLLSPVTWPVISFLAAILLGTLGLALPFSHADGARLAVIDALFVATSAVCVTGLSTVDVSAVLSPVGQGILLLLIQVGGLGVMTYTSLAFLLWRRQVPFTSREAVSQALLGGSFDLKAFLRQVAGIVLGVELLAALALHLRDPAFFTPFRAFFHAASAFCNAGFALKTDNLMAYKDDVPVNVIICLCVILGGLGFGVLRELLGLLTRGRLGAPVTRLSRFSRLVLRTTLFLLVTGCLLIYVTEWRRPGNEHLLGDGFSLLLTAFFHSVSARTAGFNTVDMAHLSLASLLVLMLLMFIGGGPGSCAGGIKLGTFRVLVGYFLAQFRGNDQIVLGGRGVPHENVKQALTLFFLYCLTIVGSLFLLTITETGILHRSDAGSDLPFVHLLFEVVSALGTVGLSVNVTPQLTVEGKLIIIFNMFAGRVGLLSLLLAVRSLRQRTSYAFAETQVPIG</sequence>
<dbReference type="PANTHER" id="PTHR32024">
    <property type="entry name" value="TRK SYSTEM POTASSIUM UPTAKE PROTEIN TRKG-RELATED"/>
    <property type="match status" value="1"/>
</dbReference>
<evidence type="ECO:0000256" key="7">
    <source>
        <dbReference type="ARBA" id="ARBA00023136"/>
    </source>
</evidence>
<evidence type="ECO:0000256" key="4">
    <source>
        <dbReference type="ARBA" id="ARBA00022692"/>
    </source>
</evidence>
<keyword evidence="2" id="KW-0813">Transport</keyword>